<gene>
    <name evidence="3" type="ORF">CUD01_29950</name>
</gene>
<dbReference type="Proteomes" id="UP000315842">
    <property type="component" value="Unassembled WGS sequence"/>
</dbReference>
<keyword evidence="2" id="KW-0472">Membrane</keyword>
<evidence type="ECO:0000256" key="2">
    <source>
        <dbReference type="SAM" id="Phobius"/>
    </source>
</evidence>
<keyword evidence="2" id="KW-1133">Transmembrane helix</keyword>
<name>A0A4Y3KDN2_CELUD</name>
<organism evidence="3 4">
    <name type="scientific">Cellulomonas uda</name>
    <dbReference type="NCBI Taxonomy" id="1714"/>
    <lineage>
        <taxon>Bacteria</taxon>
        <taxon>Bacillati</taxon>
        <taxon>Actinomycetota</taxon>
        <taxon>Actinomycetes</taxon>
        <taxon>Micrococcales</taxon>
        <taxon>Cellulomonadaceae</taxon>
        <taxon>Cellulomonas</taxon>
    </lineage>
</organism>
<feature type="region of interest" description="Disordered" evidence="1">
    <location>
        <begin position="14"/>
        <end position="55"/>
    </location>
</feature>
<evidence type="ECO:0000256" key="1">
    <source>
        <dbReference type="SAM" id="MobiDB-lite"/>
    </source>
</evidence>
<evidence type="ECO:0000313" key="4">
    <source>
        <dbReference type="Proteomes" id="UP000315842"/>
    </source>
</evidence>
<keyword evidence="4" id="KW-1185">Reference proteome</keyword>
<sequence>MRAARAVSVLRMSAELPPPRDAAGRRDAATAVDTPPSSPSFDSVVASSASGPAPAGRGKVVGWVVGIAIAVVLGIGAYAVLGGGSDDDAAGDDADAATNASIARGDATSAQLRIEGSVGAVQLSADAPADKLLALGATGADAAAQATEGSPAVATLSGESSTVQVAPDAQWSVVLDVQTDTVSGDLSAADVAELRVVAGTRSVDVHLGEPTGTSVINLEAGLGSFLLTVPDGVGVKVVVQGGAGQVMIDDVTENSVTSGSTFTTEGFVEADPHYVVEVPSGVGTLMVHHG</sequence>
<reference evidence="3 4" key="1">
    <citation type="submission" date="2019-06" db="EMBL/GenBank/DDBJ databases">
        <title>Whole genome shotgun sequence of Cellulomonas uda NBRC 3747.</title>
        <authorList>
            <person name="Hosoyama A."/>
            <person name="Uohara A."/>
            <person name="Ohji S."/>
            <person name="Ichikawa N."/>
        </authorList>
    </citation>
    <scope>NUCLEOTIDE SEQUENCE [LARGE SCALE GENOMIC DNA]</scope>
    <source>
        <strain evidence="3 4">NBRC 3747</strain>
    </source>
</reference>
<evidence type="ECO:0000313" key="3">
    <source>
        <dbReference type="EMBL" id="GEA82551.1"/>
    </source>
</evidence>
<feature type="compositionally biased region" description="Low complexity" evidence="1">
    <location>
        <begin position="29"/>
        <end position="55"/>
    </location>
</feature>
<proteinExistence type="predicted"/>
<comment type="caution">
    <text evidence="3">The sequence shown here is derived from an EMBL/GenBank/DDBJ whole genome shotgun (WGS) entry which is preliminary data.</text>
</comment>
<protein>
    <recommendedName>
        <fullName evidence="5">Cell wall-active antibiotics response LiaF-like C-terminal domain-containing protein</fullName>
    </recommendedName>
</protein>
<evidence type="ECO:0008006" key="5">
    <source>
        <dbReference type="Google" id="ProtNLM"/>
    </source>
</evidence>
<dbReference type="AlphaFoldDB" id="A0A4Y3KDN2"/>
<accession>A0A4Y3KDN2</accession>
<keyword evidence="2" id="KW-0812">Transmembrane</keyword>
<dbReference type="EMBL" id="BJLP01000068">
    <property type="protein sequence ID" value="GEA82551.1"/>
    <property type="molecule type" value="Genomic_DNA"/>
</dbReference>
<feature type="transmembrane region" description="Helical" evidence="2">
    <location>
        <begin position="60"/>
        <end position="81"/>
    </location>
</feature>